<evidence type="ECO:0000256" key="1">
    <source>
        <dbReference type="SAM" id="MobiDB-lite"/>
    </source>
</evidence>
<dbReference type="AlphaFoldDB" id="A0A6A5TVR0"/>
<proteinExistence type="predicted"/>
<dbReference type="Proteomes" id="UP000800035">
    <property type="component" value="Unassembled WGS sequence"/>
</dbReference>
<feature type="compositionally biased region" description="Low complexity" evidence="1">
    <location>
        <begin position="1"/>
        <end position="25"/>
    </location>
</feature>
<dbReference type="EMBL" id="ML976992">
    <property type="protein sequence ID" value="KAF1956120.1"/>
    <property type="molecule type" value="Genomic_DNA"/>
</dbReference>
<gene>
    <name evidence="2" type="ORF">CC80DRAFT_535503</name>
</gene>
<evidence type="ECO:0000313" key="2">
    <source>
        <dbReference type="EMBL" id="KAF1956120.1"/>
    </source>
</evidence>
<evidence type="ECO:0000313" key="3">
    <source>
        <dbReference type="Proteomes" id="UP000800035"/>
    </source>
</evidence>
<protein>
    <submittedName>
        <fullName evidence="2">Uncharacterized protein</fullName>
    </submittedName>
</protein>
<name>A0A6A5TVR0_9PLEO</name>
<accession>A0A6A5TVR0</accession>
<feature type="region of interest" description="Disordered" evidence="1">
    <location>
        <begin position="1"/>
        <end position="44"/>
    </location>
</feature>
<sequence>MPIYLSSNEEVPPPYSVSSPALAPANDIPPRRHRRPPVSAPPRSPLAQLQRYLIEIVTYTLDADFGLVRQALGQDEPATDTGSSQEEEVDSILADDEKKELFRLATIILDLYHKYKTNRWNLTLDCDRAAILAAIVKPAKSMYINEDYILDMISTYAEENRRDATGACADDIHYVSERERSTRLGTCTCRCSRKDGCERSRGWK</sequence>
<reference evidence="2" key="1">
    <citation type="journal article" date="2020" name="Stud. Mycol.">
        <title>101 Dothideomycetes genomes: a test case for predicting lifestyles and emergence of pathogens.</title>
        <authorList>
            <person name="Haridas S."/>
            <person name="Albert R."/>
            <person name="Binder M."/>
            <person name="Bloem J."/>
            <person name="Labutti K."/>
            <person name="Salamov A."/>
            <person name="Andreopoulos B."/>
            <person name="Baker S."/>
            <person name="Barry K."/>
            <person name="Bills G."/>
            <person name="Bluhm B."/>
            <person name="Cannon C."/>
            <person name="Castanera R."/>
            <person name="Culley D."/>
            <person name="Daum C."/>
            <person name="Ezra D."/>
            <person name="Gonzalez J."/>
            <person name="Henrissat B."/>
            <person name="Kuo A."/>
            <person name="Liang C."/>
            <person name="Lipzen A."/>
            <person name="Lutzoni F."/>
            <person name="Magnuson J."/>
            <person name="Mondo S."/>
            <person name="Nolan M."/>
            <person name="Ohm R."/>
            <person name="Pangilinan J."/>
            <person name="Park H.-J."/>
            <person name="Ramirez L."/>
            <person name="Alfaro M."/>
            <person name="Sun H."/>
            <person name="Tritt A."/>
            <person name="Yoshinaga Y."/>
            <person name="Zwiers L.-H."/>
            <person name="Turgeon B."/>
            <person name="Goodwin S."/>
            <person name="Spatafora J."/>
            <person name="Crous P."/>
            <person name="Grigoriev I."/>
        </authorList>
    </citation>
    <scope>NUCLEOTIDE SEQUENCE</scope>
    <source>
        <strain evidence="2">CBS 675.92</strain>
    </source>
</reference>
<organism evidence="2 3">
    <name type="scientific">Byssothecium circinans</name>
    <dbReference type="NCBI Taxonomy" id="147558"/>
    <lineage>
        <taxon>Eukaryota</taxon>
        <taxon>Fungi</taxon>
        <taxon>Dikarya</taxon>
        <taxon>Ascomycota</taxon>
        <taxon>Pezizomycotina</taxon>
        <taxon>Dothideomycetes</taxon>
        <taxon>Pleosporomycetidae</taxon>
        <taxon>Pleosporales</taxon>
        <taxon>Massarineae</taxon>
        <taxon>Massarinaceae</taxon>
        <taxon>Byssothecium</taxon>
    </lineage>
</organism>
<dbReference type="OrthoDB" id="3796310at2759"/>
<keyword evidence="3" id="KW-1185">Reference proteome</keyword>